<dbReference type="PANTHER" id="PTHR48075:SF10">
    <property type="entry name" value="DEHYDROGENASE, PUTATIVE (AFU_ORTHOLOGUE AFUA_5G10070)-RELATED"/>
    <property type="match status" value="1"/>
</dbReference>
<evidence type="ECO:0000313" key="5">
    <source>
        <dbReference type="Proteomes" id="UP000177622"/>
    </source>
</evidence>
<feature type="domain" description="3-hydroxyacyl-CoA dehydrogenase C-terminal" evidence="2">
    <location>
        <begin position="192"/>
        <end position="286"/>
    </location>
</feature>
<evidence type="ECO:0000259" key="3">
    <source>
        <dbReference type="Pfam" id="PF02737"/>
    </source>
</evidence>
<feature type="domain" description="3-hydroxyacyl-CoA dehydrogenase NAD binding" evidence="3">
    <location>
        <begin position="16"/>
        <end position="183"/>
    </location>
</feature>
<dbReference type="Gene3D" id="1.10.1040.10">
    <property type="entry name" value="N-(1-d-carboxylethyl)-l-norvaline Dehydrogenase, domain 2"/>
    <property type="match status" value="1"/>
</dbReference>
<dbReference type="GO" id="GO:0006631">
    <property type="term" value="P:fatty acid metabolic process"/>
    <property type="evidence" value="ECO:0007669"/>
    <property type="project" value="InterPro"/>
</dbReference>
<dbReference type="InterPro" id="IPR013328">
    <property type="entry name" value="6PGD_dom2"/>
</dbReference>
<dbReference type="SMART" id="SM00135">
    <property type="entry name" value="LY"/>
    <property type="match status" value="5"/>
</dbReference>
<dbReference type="STRING" id="1835702.A0A1F5L5W5"/>
<dbReference type="Pfam" id="PF00725">
    <property type="entry name" value="3HCDH"/>
    <property type="match status" value="1"/>
</dbReference>
<reference evidence="4 5" key="1">
    <citation type="journal article" date="2016" name="Sci. Rep.">
        <title>Penicillium arizonense, a new, genome sequenced fungal species, reveals a high chemical diversity in secreted metabolites.</title>
        <authorList>
            <person name="Grijseels S."/>
            <person name="Nielsen J.C."/>
            <person name="Randelovic M."/>
            <person name="Nielsen J."/>
            <person name="Nielsen K.F."/>
            <person name="Workman M."/>
            <person name="Frisvad J.C."/>
        </authorList>
    </citation>
    <scope>NUCLEOTIDE SEQUENCE [LARGE SCALE GENOMIC DNA]</scope>
    <source>
        <strain evidence="4 5">CBS 141311</strain>
    </source>
</reference>
<dbReference type="Gene3D" id="2.120.10.30">
    <property type="entry name" value="TolB, C-terminal domain"/>
    <property type="match status" value="2"/>
</dbReference>
<dbReference type="SUPFAM" id="SSF63825">
    <property type="entry name" value="YWTD domain"/>
    <property type="match status" value="2"/>
</dbReference>
<dbReference type="EMBL" id="LXJU01000027">
    <property type="protein sequence ID" value="OGE48595.1"/>
    <property type="molecule type" value="Genomic_DNA"/>
</dbReference>
<evidence type="ECO:0000259" key="2">
    <source>
        <dbReference type="Pfam" id="PF00725"/>
    </source>
</evidence>
<accession>A0A1F5L5W5</accession>
<evidence type="ECO:0000256" key="1">
    <source>
        <dbReference type="ARBA" id="ARBA00023002"/>
    </source>
</evidence>
<name>A0A1F5L5W5_PENAI</name>
<evidence type="ECO:0000313" key="4">
    <source>
        <dbReference type="EMBL" id="OGE48595.1"/>
    </source>
</evidence>
<dbReference type="AlphaFoldDB" id="A0A1F5L5W5"/>
<comment type="caution">
    <text evidence="4">The sequence shown here is derived from an EMBL/GenBank/DDBJ whole genome shotgun (WGS) entry which is preliminary data.</text>
</comment>
<gene>
    <name evidence="4" type="ORF">PENARI_c027G04631</name>
</gene>
<protein>
    <submittedName>
        <fullName evidence="4">Uncharacterized protein</fullName>
    </submittedName>
</protein>
<sequence>MKPTWQPPRDYRNRPVAILGAGVLGRRVGCVWASAGYDVRLRDPSEQQRVDGIAYIQENVQAYSAKTGKVPGSFEAFEGMEDAVANAWLVIEAVPEKIGLKIATFAELEAIAAEDCILASNSSSYKSSEMISGVTDLTKGRILNMHYYMPPQCMIVELMTDGYTSPEIFPFMVERSKEAATIPYVARKESTGFIFNRLWAAVKREVLTILAEGVSVPEEIDAMWLEMFVKGASLPCQMMDNVGLDTVAFIESHYVNERGLSPEKTVGFLKTNYLDQGKLGTKCSQGGLYAPGEKSTATKVNSRAPDILVLDVGLSASTPSTTSGQILKVTADGKLHETILKDQSLPDGLAVDPASGRMFWTCMGVPGKSDGAVYSAKLDGSDIMTLVAPGVINTPKQLAIDHVAQQVYFCDREGCRVYRCGFDGSNLDVLIDNIAHDLTSEVSVSDWCVGVAVSPRLGKFYWTQKGPSKGGKGRIFCADITTPKGRPGGLRDDTQCILSDLPEPIDLEVDENSHTLYWTDRGEIPWGNSLNKISLDGTGLPLSAESPRIYQTITRGLNEAIGLKLDMINSHIYLTDLGGSIYRCDLDGNHKEKIYYEDHRAFTGISLLGP</sequence>
<dbReference type="SUPFAM" id="SSF51735">
    <property type="entry name" value="NAD(P)-binding Rossmann-fold domains"/>
    <property type="match status" value="1"/>
</dbReference>
<dbReference type="OrthoDB" id="5958943at2759"/>
<dbReference type="InterPro" id="IPR006176">
    <property type="entry name" value="3-OHacyl-CoA_DH_NAD-bd"/>
</dbReference>
<dbReference type="PANTHER" id="PTHR48075">
    <property type="entry name" value="3-HYDROXYACYL-COA DEHYDROGENASE FAMILY PROTEIN"/>
    <property type="match status" value="1"/>
</dbReference>
<keyword evidence="1" id="KW-0560">Oxidoreductase</keyword>
<dbReference type="Proteomes" id="UP000177622">
    <property type="component" value="Unassembled WGS sequence"/>
</dbReference>
<keyword evidence="5" id="KW-1185">Reference proteome</keyword>
<dbReference type="InterPro" id="IPR036291">
    <property type="entry name" value="NAD(P)-bd_dom_sf"/>
</dbReference>
<dbReference type="InterPro" id="IPR011042">
    <property type="entry name" value="6-blade_b-propeller_TolB-like"/>
</dbReference>
<organism evidence="4 5">
    <name type="scientific">Penicillium arizonense</name>
    <dbReference type="NCBI Taxonomy" id="1835702"/>
    <lineage>
        <taxon>Eukaryota</taxon>
        <taxon>Fungi</taxon>
        <taxon>Dikarya</taxon>
        <taxon>Ascomycota</taxon>
        <taxon>Pezizomycotina</taxon>
        <taxon>Eurotiomycetes</taxon>
        <taxon>Eurotiomycetidae</taxon>
        <taxon>Eurotiales</taxon>
        <taxon>Aspergillaceae</taxon>
        <taxon>Penicillium</taxon>
    </lineage>
</organism>
<dbReference type="InterPro" id="IPR008927">
    <property type="entry name" value="6-PGluconate_DH-like_C_sf"/>
</dbReference>
<dbReference type="GeneID" id="34580803"/>
<proteinExistence type="predicted"/>
<dbReference type="SUPFAM" id="SSF48179">
    <property type="entry name" value="6-phosphogluconate dehydrogenase C-terminal domain-like"/>
    <property type="match status" value="1"/>
</dbReference>
<dbReference type="GO" id="GO:0070403">
    <property type="term" value="F:NAD+ binding"/>
    <property type="evidence" value="ECO:0007669"/>
    <property type="project" value="InterPro"/>
</dbReference>
<dbReference type="RefSeq" id="XP_022484050.1">
    <property type="nucleotide sequence ID" value="XM_022636069.1"/>
</dbReference>
<dbReference type="GO" id="GO:0016616">
    <property type="term" value="F:oxidoreductase activity, acting on the CH-OH group of donors, NAD or NADP as acceptor"/>
    <property type="evidence" value="ECO:0007669"/>
    <property type="project" value="InterPro"/>
</dbReference>
<dbReference type="Gene3D" id="3.40.50.720">
    <property type="entry name" value="NAD(P)-binding Rossmann-like Domain"/>
    <property type="match status" value="1"/>
</dbReference>
<dbReference type="InterPro" id="IPR006108">
    <property type="entry name" value="3HC_DH_C"/>
</dbReference>
<dbReference type="Pfam" id="PF02737">
    <property type="entry name" value="3HCDH_N"/>
    <property type="match status" value="1"/>
</dbReference>
<dbReference type="InterPro" id="IPR000033">
    <property type="entry name" value="LDLR_classB_rpt"/>
</dbReference>